<dbReference type="Gene3D" id="1.10.10.10">
    <property type="entry name" value="Winged helix-like DNA-binding domain superfamily/Winged helix DNA-binding domain"/>
    <property type="match status" value="1"/>
</dbReference>
<evidence type="ECO:0000256" key="4">
    <source>
        <dbReference type="ARBA" id="ARBA00022491"/>
    </source>
</evidence>
<evidence type="ECO:0000256" key="7">
    <source>
        <dbReference type="ARBA" id="ARBA00023163"/>
    </source>
</evidence>
<dbReference type="SUPFAM" id="SSF46785">
    <property type="entry name" value="Winged helix' DNA-binding domain"/>
    <property type="match status" value="1"/>
</dbReference>
<proteinExistence type="inferred from homology"/>
<comment type="function">
    <text evidence="8">Regulates arginine biosynthesis genes.</text>
</comment>
<dbReference type="InterPro" id="IPR036251">
    <property type="entry name" value="Arg_repress_C_sf"/>
</dbReference>
<evidence type="ECO:0000313" key="11">
    <source>
        <dbReference type="EMBL" id="BDR54875.1"/>
    </source>
</evidence>
<protein>
    <recommendedName>
        <fullName evidence="8">Arginine repressor</fullName>
    </recommendedName>
</protein>
<organism evidence="11 12">
    <name type="scientific">Bombiscardovia apis</name>
    <dbReference type="NCBI Taxonomy" id="2932182"/>
    <lineage>
        <taxon>Bacteria</taxon>
        <taxon>Bacillati</taxon>
        <taxon>Actinomycetota</taxon>
        <taxon>Actinomycetes</taxon>
        <taxon>Bifidobacteriales</taxon>
        <taxon>Bifidobacteriaceae</taxon>
        <taxon>Bombiscardovia</taxon>
    </lineage>
</organism>
<keyword evidence="12" id="KW-1185">Reference proteome</keyword>
<evidence type="ECO:0000256" key="6">
    <source>
        <dbReference type="ARBA" id="ARBA00023125"/>
    </source>
</evidence>
<evidence type="ECO:0000259" key="9">
    <source>
        <dbReference type="Pfam" id="PF01316"/>
    </source>
</evidence>
<comment type="similarity">
    <text evidence="2 8">Belongs to the ArgR family.</text>
</comment>
<dbReference type="SUPFAM" id="SSF55252">
    <property type="entry name" value="C-terminal domain of arginine repressor"/>
    <property type="match status" value="1"/>
</dbReference>
<gene>
    <name evidence="8 11" type="primary">argR</name>
    <name evidence="11" type="ORF">KIMH_09860</name>
</gene>
<evidence type="ECO:0000256" key="3">
    <source>
        <dbReference type="ARBA" id="ARBA00022490"/>
    </source>
</evidence>
<dbReference type="HAMAP" id="MF_00173">
    <property type="entry name" value="Arg_repressor"/>
    <property type="match status" value="1"/>
</dbReference>
<keyword evidence="7 8" id="KW-0804">Transcription</keyword>
<comment type="pathway">
    <text evidence="8">Amino-acid biosynthesis; L-arginine biosynthesis [regulation].</text>
</comment>
<dbReference type="Pfam" id="PF02863">
    <property type="entry name" value="Arg_repressor_C"/>
    <property type="match status" value="1"/>
</dbReference>
<dbReference type="Pfam" id="PF01316">
    <property type="entry name" value="Arg_repressor"/>
    <property type="match status" value="1"/>
</dbReference>
<dbReference type="EMBL" id="AP026800">
    <property type="protein sequence ID" value="BDR54875.1"/>
    <property type="molecule type" value="Genomic_DNA"/>
</dbReference>
<dbReference type="InterPro" id="IPR020900">
    <property type="entry name" value="Arg_repress_DNA-bd"/>
</dbReference>
<feature type="domain" description="Arginine repressor C-terminal" evidence="10">
    <location>
        <begin position="103"/>
        <end position="165"/>
    </location>
</feature>
<evidence type="ECO:0000256" key="2">
    <source>
        <dbReference type="ARBA" id="ARBA00008316"/>
    </source>
</evidence>
<feature type="domain" description="Arginine repressor DNA-binding" evidence="9">
    <location>
        <begin position="5"/>
        <end position="70"/>
    </location>
</feature>
<evidence type="ECO:0000256" key="5">
    <source>
        <dbReference type="ARBA" id="ARBA00023015"/>
    </source>
</evidence>
<keyword evidence="8" id="KW-0055">Arginine biosynthesis</keyword>
<keyword evidence="5 8" id="KW-0805">Transcription regulation</keyword>
<dbReference type="RefSeq" id="WP_317642379.1">
    <property type="nucleotide sequence ID" value="NZ_AP026800.1"/>
</dbReference>
<evidence type="ECO:0000256" key="8">
    <source>
        <dbReference type="HAMAP-Rule" id="MF_00173"/>
    </source>
</evidence>
<dbReference type="PANTHER" id="PTHR34471">
    <property type="entry name" value="ARGININE REPRESSOR"/>
    <property type="match status" value="1"/>
</dbReference>
<reference evidence="11 12" key="1">
    <citation type="journal article" date="2023" name="Microbiol. Spectr.">
        <title>Symbiosis of Carpenter Bees with Uncharacterized Lactic Acid Bacteria Showing NAD Auxotrophy.</title>
        <authorList>
            <person name="Kawasaki S."/>
            <person name="Ozawa K."/>
            <person name="Mori T."/>
            <person name="Yamamoto A."/>
            <person name="Ito M."/>
            <person name="Ohkuma M."/>
            <person name="Sakamoto M."/>
            <person name="Matsutani M."/>
        </authorList>
    </citation>
    <scope>NUCLEOTIDE SEQUENCE [LARGE SCALE GENOMIC DNA]</scope>
    <source>
        <strain evidence="11 12">KimH</strain>
    </source>
</reference>
<evidence type="ECO:0000313" key="12">
    <source>
        <dbReference type="Proteomes" id="UP001321748"/>
    </source>
</evidence>
<name>A0ABN6SJH5_9BIFI</name>
<dbReference type="PANTHER" id="PTHR34471:SF1">
    <property type="entry name" value="ARGININE REPRESSOR"/>
    <property type="match status" value="1"/>
</dbReference>
<dbReference type="InterPro" id="IPR001669">
    <property type="entry name" value="Arg_repress"/>
</dbReference>
<accession>A0ABN6SJH5</accession>
<comment type="subcellular location">
    <subcellularLocation>
        <location evidence="1 8">Cytoplasm</location>
    </subcellularLocation>
</comment>
<keyword evidence="6 8" id="KW-0238">DNA-binding</keyword>
<dbReference type="InterPro" id="IPR036390">
    <property type="entry name" value="WH_DNA-bd_sf"/>
</dbReference>
<keyword evidence="3 8" id="KW-0963">Cytoplasm</keyword>
<evidence type="ECO:0000259" key="10">
    <source>
        <dbReference type="Pfam" id="PF02863"/>
    </source>
</evidence>
<dbReference type="Proteomes" id="UP001321748">
    <property type="component" value="Chromosome"/>
</dbReference>
<dbReference type="InterPro" id="IPR036388">
    <property type="entry name" value="WH-like_DNA-bd_sf"/>
</dbReference>
<dbReference type="PRINTS" id="PR01467">
    <property type="entry name" value="ARGREPRESSOR"/>
</dbReference>
<sequence length="190" mass="20227">MRPTNKAARLDAVRQIVRQGIVTSQGELARLLSLQDIVVTQATLSRDLDELHAAKMRYPDGAIGYWIPDSGDQSLLEVASLAMTNAADSSKTDQYLSRVLTGLITSVKQAKNLLVVRTPSGAAQYAASALDRQPIVGVLGTIAGDDTVLVITSDDEEAAERAQWLINITSGESSAKAQHKQENGAKAAAK</sequence>
<keyword evidence="8" id="KW-0028">Amino-acid biosynthesis</keyword>
<keyword evidence="4 8" id="KW-0678">Repressor</keyword>
<dbReference type="InterPro" id="IPR020899">
    <property type="entry name" value="Arg_repress_C"/>
</dbReference>
<dbReference type="Gene3D" id="3.30.1360.40">
    <property type="match status" value="1"/>
</dbReference>
<evidence type="ECO:0000256" key="1">
    <source>
        <dbReference type="ARBA" id="ARBA00004496"/>
    </source>
</evidence>